<gene>
    <name evidence="2" type="ORF">FTX54_010265</name>
</gene>
<evidence type="ECO:0000313" key="3">
    <source>
        <dbReference type="Proteomes" id="UP000321816"/>
    </source>
</evidence>
<feature type="domain" description="Enoyl reductase (ER)" evidence="1">
    <location>
        <begin position="8"/>
        <end position="326"/>
    </location>
</feature>
<keyword evidence="3" id="KW-1185">Reference proteome</keyword>
<dbReference type="Pfam" id="PF00107">
    <property type="entry name" value="ADH_zinc_N"/>
    <property type="match status" value="1"/>
</dbReference>
<dbReference type="InterPro" id="IPR036291">
    <property type="entry name" value="NAD(P)-bd_dom_sf"/>
</dbReference>
<dbReference type="InterPro" id="IPR011032">
    <property type="entry name" value="GroES-like_sf"/>
</dbReference>
<dbReference type="PANTHER" id="PTHR45033:SF3">
    <property type="entry name" value="DEHYDROGENASE, PUTATIVE (AFU_ORTHOLOGUE AFUA_2G13270)-RELATED"/>
    <property type="match status" value="1"/>
</dbReference>
<dbReference type="Proteomes" id="UP000321816">
    <property type="component" value="Chromosome"/>
</dbReference>
<reference evidence="2 3" key="1">
    <citation type="submission" date="2024-01" db="EMBL/GenBank/DDBJ databases">
        <title>Complete Genome Sequence of Alkalicoccus halolimnae BZ-SZ-XJ29T, a Moderately Halophilic Bacterium Isolated from a Salt Lake.</title>
        <authorList>
            <person name="Zhao B."/>
        </authorList>
    </citation>
    <scope>NUCLEOTIDE SEQUENCE [LARGE SCALE GENOMIC DNA]</scope>
    <source>
        <strain evidence="2 3">BZ-SZ-XJ29</strain>
    </source>
</reference>
<dbReference type="Pfam" id="PF08240">
    <property type="entry name" value="ADH_N"/>
    <property type="match status" value="1"/>
</dbReference>
<dbReference type="SMART" id="SM00829">
    <property type="entry name" value="PKS_ER"/>
    <property type="match status" value="1"/>
</dbReference>
<protein>
    <submittedName>
        <fullName evidence="2">Zinc-binding dehydrogenase</fullName>
    </submittedName>
</protein>
<dbReference type="KEGG" id="ahal:FTX54_010265"/>
<dbReference type="InterPro" id="IPR013154">
    <property type="entry name" value="ADH-like_N"/>
</dbReference>
<dbReference type="EMBL" id="CP144914">
    <property type="protein sequence ID" value="WWD78811.1"/>
    <property type="molecule type" value="Genomic_DNA"/>
</dbReference>
<dbReference type="SUPFAM" id="SSF50129">
    <property type="entry name" value="GroES-like"/>
    <property type="match status" value="1"/>
</dbReference>
<dbReference type="OrthoDB" id="9787435at2"/>
<accession>A0A5C7EZE9</accession>
<dbReference type="Gene3D" id="3.90.180.10">
    <property type="entry name" value="Medium-chain alcohol dehydrogenases, catalytic domain"/>
    <property type="match status" value="1"/>
</dbReference>
<dbReference type="AlphaFoldDB" id="A0A5C7EZE9"/>
<dbReference type="SUPFAM" id="SSF51735">
    <property type="entry name" value="NAD(P)-binding Rossmann-fold domains"/>
    <property type="match status" value="1"/>
</dbReference>
<name>A0A5C7EZE9_9BACI</name>
<dbReference type="InterPro" id="IPR052711">
    <property type="entry name" value="Zinc_ADH-like"/>
</dbReference>
<dbReference type="PANTHER" id="PTHR45033">
    <property type="match status" value="1"/>
</dbReference>
<dbReference type="GO" id="GO:0016491">
    <property type="term" value="F:oxidoreductase activity"/>
    <property type="evidence" value="ECO:0007669"/>
    <property type="project" value="InterPro"/>
</dbReference>
<dbReference type="Gene3D" id="3.40.50.720">
    <property type="entry name" value="NAD(P)-binding Rossmann-like Domain"/>
    <property type="match status" value="1"/>
</dbReference>
<dbReference type="InterPro" id="IPR020843">
    <property type="entry name" value="ER"/>
</dbReference>
<evidence type="ECO:0000313" key="2">
    <source>
        <dbReference type="EMBL" id="WWD78811.1"/>
    </source>
</evidence>
<proteinExistence type="predicted"/>
<dbReference type="RefSeq" id="WP_147805300.1">
    <property type="nucleotide sequence ID" value="NZ_CP144914.1"/>
</dbReference>
<sequence length="335" mass="36776">MKAFVHEGKEGLNWTRIADIEDRELKPNEVKIRIMTAGLNHRDLFVLERHKEEAPLIIGSDAAGIVEETGEDVKKFQAGDEVVINPGLGWEEESAAPPEDFQIIGLPDHGTFAEYLNIPEANVEPKPPHLTWEEAGVFSLVGLTSYRALFTRGGLKASHTLLLPGAGSGAVTFMLLFAKKTGARVIVTSRSEQKRKKALEMGADKAIDSELDWEEQLAGEKVDLAVDAVGAATFQKSLDQLKKGGTMVIFGSSTGDEVKLNLREFFYGQFNLLGSTMGSHEEYQDMLSFMSKHNIKPAVDRVYPLEEAAEALRHLEKGAQFGKIALRIGELEGGK</sequence>
<evidence type="ECO:0000259" key="1">
    <source>
        <dbReference type="SMART" id="SM00829"/>
    </source>
</evidence>
<dbReference type="InterPro" id="IPR013149">
    <property type="entry name" value="ADH-like_C"/>
</dbReference>
<organism evidence="2 3">
    <name type="scientific">Alkalicoccus halolimnae</name>
    <dbReference type="NCBI Taxonomy" id="1667239"/>
    <lineage>
        <taxon>Bacteria</taxon>
        <taxon>Bacillati</taxon>
        <taxon>Bacillota</taxon>
        <taxon>Bacilli</taxon>
        <taxon>Bacillales</taxon>
        <taxon>Bacillaceae</taxon>
        <taxon>Alkalicoccus</taxon>
    </lineage>
</organism>